<evidence type="ECO:0000256" key="1">
    <source>
        <dbReference type="SAM" id="MobiDB-lite"/>
    </source>
</evidence>
<name>A0A0F9UZY6_9ZZZZ</name>
<organism evidence="2">
    <name type="scientific">marine sediment metagenome</name>
    <dbReference type="NCBI Taxonomy" id="412755"/>
    <lineage>
        <taxon>unclassified sequences</taxon>
        <taxon>metagenomes</taxon>
        <taxon>ecological metagenomes</taxon>
    </lineage>
</organism>
<dbReference type="AlphaFoldDB" id="A0A0F9UZY6"/>
<proteinExistence type="predicted"/>
<comment type="caution">
    <text evidence="2">The sequence shown here is derived from an EMBL/GenBank/DDBJ whole genome shotgun (WGS) entry which is preliminary data.</text>
</comment>
<gene>
    <name evidence="2" type="ORF">LCGC14_0146410</name>
</gene>
<sequence length="97" mass="11023">MNWFAKLFSHSKPPKPPKPPQLMTDEELAEKIRKEDKCPFCGQGLYSGPKGGLCVNYLCHNDICCFRINVTIMPEGFPIDIEITDRGKLANKEKQLI</sequence>
<evidence type="ECO:0000313" key="2">
    <source>
        <dbReference type="EMBL" id="KKN98530.1"/>
    </source>
</evidence>
<reference evidence="2" key="1">
    <citation type="journal article" date="2015" name="Nature">
        <title>Complex archaea that bridge the gap between prokaryotes and eukaryotes.</title>
        <authorList>
            <person name="Spang A."/>
            <person name="Saw J.H."/>
            <person name="Jorgensen S.L."/>
            <person name="Zaremba-Niedzwiedzka K."/>
            <person name="Martijn J."/>
            <person name="Lind A.E."/>
            <person name="van Eijk R."/>
            <person name="Schleper C."/>
            <person name="Guy L."/>
            <person name="Ettema T.J."/>
        </authorList>
    </citation>
    <scope>NUCLEOTIDE SEQUENCE</scope>
</reference>
<accession>A0A0F9UZY6</accession>
<feature type="region of interest" description="Disordered" evidence="1">
    <location>
        <begin position="1"/>
        <end position="21"/>
    </location>
</feature>
<protein>
    <submittedName>
        <fullName evidence="2">Uncharacterized protein</fullName>
    </submittedName>
</protein>
<dbReference type="EMBL" id="LAZR01000051">
    <property type="protein sequence ID" value="KKN98530.1"/>
    <property type="molecule type" value="Genomic_DNA"/>
</dbReference>